<dbReference type="Gene3D" id="1.25.10.10">
    <property type="entry name" value="Leucine-rich Repeat Variant"/>
    <property type="match status" value="1"/>
</dbReference>
<dbReference type="OrthoDB" id="417916at2759"/>
<protein>
    <submittedName>
        <fullName evidence="4">Tnpo3 protein</fullName>
    </submittedName>
</protein>
<sequence length="432" mass="49015">VGFSSPRNIGESLPWLQWIVDHYDTLPDVVVFLHGDQTAWHHAEPFDVNFLQTYTPSNVTMLSDKNCVWKADLPSRLQEEMPGLDLIYGAFWSLTFEQAFARFHMANNFICCSESMVTRQAIQRFGKPVYQQLVETMSKHGHWPWGWIMERSWQNLWGAPDPLPDRQIIQHLKQSRSANSFMVLHRSVDTPKHASSVQAVVEASAHCIDPHQHSSYLYSAEILANTYAGDPEIVPVLTELFNQLSGIGLQCLINSESKLEEITELVEDFFGMFERYLRFAPTIVLHAPTLLPTLRLWSVVIFVQQKEAVEAVIAFIESVFSHIAETKKVGRRYMDEHKASIGQMLQPHALQVAPVFVEAVFKLIAGVPTNYVQDSIPSILENIRSAFPQEFATWLEAGLGHLPPSVGSKVELQKFGEQILRGDDTQVYEAIQ</sequence>
<evidence type="ECO:0000313" key="4">
    <source>
        <dbReference type="EMBL" id="CAE7247094.1"/>
    </source>
</evidence>
<keyword evidence="5" id="KW-1185">Reference proteome</keyword>
<dbReference type="InterPro" id="IPR051345">
    <property type="entry name" value="Importin_beta-like_NTR"/>
</dbReference>
<evidence type="ECO:0000256" key="1">
    <source>
        <dbReference type="ARBA" id="ARBA00004123"/>
    </source>
</evidence>
<dbReference type="GO" id="GO:0005737">
    <property type="term" value="C:cytoplasm"/>
    <property type="evidence" value="ECO:0007669"/>
    <property type="project" value="TreeGrafter"/>
</dbReference>
<evidence type="ECO:0000256" key="3">
    <source>
        <dbReference type="ARBA" id="ARBA00023242"/>
    </source>
</evidence>
<comment type="subcellular location">
    <subcellularLocation>
        <location evidence="1">Nucleus</location>
    </subcellularLocation>
</comment>
<dbReference type="GO" id="GO:0005634">
    <property type="term" value="C:nucleus"/>
    <property type="evidence" value="ECO:0007669"/>
    <property type="project" value="UniProtKB-SubCell"/>
</dbReference>
<proteinExistence type="predicted"/>
<comment type="caution">
    <text evidence="4">The sequence shown here is derived from an EMBL/GenBank/DDBJ whole genome shotgun (WGS) entry which is preliminary data.</text>
</comment>
<accession>A0A812LP99</accession>
<dbReference type="InterPro" id="IPR021838">
    <property type="entry name" value="DUF3431"/>
</dbReference>
<dbReference type="PANTHER" id="PTHR12363:SF33">
    <property type="entry name" value="IMPORTIN-13"/>
    <property type="match status" value="1"/>
</dbReference>
<name>A0A812LP99_9DINO</name>
<organism evidence="4 5">
    <name type="scientific">Symbiodinium natans</name>
    <dbReference type="NCBI Taxonomy" id="878477"/>
    <lineage>
        <taxon>Eukaryota</taxon>
        <taxon>Sar</taxon>
        <taxon>Alveolata</taxon>
        <taxon>Dinophyceae</taxon>
        <taxon>Suessiales</taxon>
        <taxon>Symbiodiniaceae</taxon>
        <taxon>Symbiodinium</taxon>
    </lineage>
</organism>
<dbReference type="Pfam" id="PF11913">
    <property type="entry name" value="DUF3431"/>
    <property type="match status" value="1"/>
</dbReference>
<feature type="non-terminal residue" evidence="4">
    <location>
        <position position="1"/>
    </location>
</feature>
<dbReference type="EMBL" id="CAJNDS010001106">
    <property type="protein sequence ID" value="CAE7247094.1"/>
    <property type="molecule type" value="Genomic_DNA"/>
</dbReference>
<keyword evidence="2" id="KW-0813">Transport</keyword>
<feature type="non-terminal residue" evidence="4">
    <location>
        <position position="432"/>
    </location>
</feature>
<dbReference type="InterPro" id="IPR011989">
    <property type="entry name" value="ARM-like"/>
</dbReference>
<evidence type="ECO:0000313" key="5">
    <source>
        <dbReference type="Proteomes" id="UP000604046"/>
    </source>
</evidence>
<keyword evidence="3" id="KW-0539">Nucleus</keyword>
<dbReference type="PANTHER" id="PTHR12363">
    <property type="entry name" value="TRANSPORTIN 3 AND IMPORTIN 13"/>
    <property type="match status" value="1"/>
</dbReference>
<reference evidence="4" key="1">
    <citation type="submission" date="2021-02" db="EMBL/GenBank/DDBJ databases">
        <authorList>
            <person name="Dougan E. K."/>
            <person name="Rhodes N."/>
            <person name="Thang M."/>
            <person name="Chan C."/>
        </authorList>
    </citation>
    <scope>NUCLEOTIDE SEQUENCE</scope>
</reference>
<dbReference type="Proteomes" id="UP000604046">
    <property type="component" value="Unassembled WGS sequence"/>
</dbReference>
<dbReference type="GO" id="GO:0006606">
    <property type="term" value="P:protein import into nucleus"/>
    <property type="evidence" value="ECO:0007669"/>
    <property type="project" value="TreeGrafter"/>
</dbReference>
<gene>
    <name evidence="4" type="primary">Tnpo3</name>
    <name evidence="4" type="ORF">SNAT2548_LOCUS11799</name>
</gene>
<evidence type="ECO:0000256" key="2">
    <source>
        <dbReference type="ARBA" id="ARBA00022448"/>
    </source>
</evidence>
<dbReference type="AlphaFoldDB" id="A0A812LP99"/>